<feature type="domain" description="Hydantoinase B/oxoprolinase" evidence="4">
    <location>
        <begin position="523"/>
        <end position="922"/>
    </location>
</feature>
<accession>R1GS02</accession>
<dbReference type="Pfam" id="PF02538">
    <property type="entry name" value="Hydantoinase_B"/>
    <property type="match status" value="1"/>
</dbReference>
<dbReference type="GO" id="GO:0005829">
    <property type="term" value="C:cytosol"/>
    <property type="evidence" value="ECO:0007669"/>
    <property type="project" value="TreeGrafter"/>
</dbReference>
<dbReference type="InterPro" id="IPR008040">
    <property type="entry name" value="Hydant_A_N"/>
</dbReference>
<evidence type="ECO:0000259" key="4">
    <source>
        <dbReference type="Pfam" id="PF02538"/>
    </source>
</evidence>
<dbReference type="Pfam" id="PF05378">
    <property type="entry name" value="Hydant_A_N"/>
    <property type="match status" value="1"/>
</dbReference>
<reference evidence="7" key="1">
    <citation type="journal article" date="2013" name="Genome Announc.">
        <title>Draft genome sequence of Neofusicoccum parvum isolate UCR-NP2, a fungal vascular pathogen associated with grapevine cankers.</title>
        <authorList>
            <person name="Blanco-Ulate B."/>
            <person name="Rolshausen P."/>
            <person name="Cantu D."/>
        </authorList>
    </citation>
    <scope>NUCLEOTIDE SEQUENCE [LARGE SCALE GENOMIC DNA]</scope>
    <source>
        <strain evidence="7">UCR-NP2</strain>
    </source>
</reference>
<dbReference type="HOGENOM" id="CLU_002157_0_1_1"/>
<dbReference type="Pfam" id="PF01968">
    <property type="entry name" value="Hydantoinase_A"/>
    <property type="match status" value="1"/>
</dbReference>
<dbReference type="OMA" id="CANSLGW"/>
<dbReference type="InterPro" id="IPR045079">
    <property type="entry name" value="Oxoprolinase-like"/>
</dbReference>
<dbReference type="GO" id="GO:0006749">
    <property type="term" value="P:glutathione metabolic process"/>
    <property type="evidence" value="ECO:0007669"/>
    <property type="project" value="TreeGrafter"/>
</dbReference>
<feature type="region of interest" description="Disordered" evidence="2">
    <location>
        <begin position="914"/>
        <end position="940"/>
    </location>
</feature>
<feature type="domain" description="Hydantoinase A/oxoprolinase" evidence="3">
    <location>
        <begin position="295"/>
        <end position="393"/>
    </location>
</feature>
<feature type="domain" description="Hydantoinase/oxoprolinase N-terminal" evidence="5">
    <location>
        <begin position="42"/>
        <end position="175"/>
    </location>
</feature>
<dbReference type="PANTHER" id="PTHR11365:SF2">
    <property type="entry name" value="5-OXOPROLINASE"/>
    <property type="match status" value="1"/>
</dbReference>
<dbReference type="OrthoDB" id="3643at2759"/>
<comment type="similarity">
    <text evidence="1">Belongs to the oxoprolinase family.</text>
</comment>
<dbReference type="EMBL" id="KB916160">
    <property type="protein sequence ID" value="EOD48829.1"/>
    <property type="molecule type" value="Genomic_DNA"/>
</dbReference>
<organism evidence="6 7">
    <name type="scientific">Botryosphaeria parva (strain UCR-NP2)</name>
    <name type="common">Grapevine canker fungus</name>
    <name type="synonym">Neofusicoccum parvum</name>
    <dbReference type="NCBI Taxonomy" id="1287680"/>
    <lineage>
        <taxon>Eukaryota</taxon>
        <taxon>Fungi</taxon>
        <taxon>Dikarya</taxon>
        <taxon>Ascomycota</taxon>
        <taxon>Pezizomycotina</taxon>
        <taxon>Dothideomycetes</taxon>
        <taxon>Dothideomycetes incertae sedis</taxon>
        <taxon>Botryosphaeriales</taxon>
        <taxon>Botryosphaeriaceae</taxon>
        <taxon>Neofusicoccum</taxon>
    </lineage>
</organism>
<evidence type="ECO:0000259" key="3">
    <source>
        <dbReference type="Pfam" id="PF01968"/>
    </source>
</evidence>
<protein>
    <submittedName>
        <fullName evidence="6">Putative hydantoinase b oxoprolinase protein</fullName>
    </submittedName>
</protein>
<dbReference type="InterPro" id="IPR002821">
    <property type="entry name" value="Hydantoinase_A"/>
</dbReference>
<dbReference type="STRING" id="1287680.R1GS02"/>
<evidence type="ECO:0000256" key="2">
    <source>
        <dbReference type="SAM" id="MobiDB-lite"/>
    </source>
</evidence>
<dbReference type="InterPro" id="IPR003692">
    <property type="entry name" value="Hydantoinase_B"/>
</dbReference>
<gene>
    <name evidence="6" type="ORF">UCRNP2_4420</name>
</gene>
<evidence type="ECO:0000313" key="6">
    <source>
        <dbReference type="EMBL" id="EOD48829.1"/>
    </source>
</evidence>
<dbReference type="Proteomes" id="UP000013521">
    <property type="component" value="Unassembled WGS sequence"/>
</dbReference>
<evidence type="ECO:0000259" key="5">
    <source>
        <dbReference type="Pfam" id="PF05378"/>
    </source>
</evidence>
<dbReference type="KEGG" id="npa:UCRNP2_4420"/>
<evidence type="ECO:0000313" key="7">
    <source>
        <dbReference type="Proteomes" id="UP000013521"/>
    </source>
</evidence>
<dbReference type="eggNOG" id="KOG1939">
    <property type="taxonomic scope" value="Eukaryota"/>
</dbReference>
<proteinExistence type="inferred from homology"/>
<dbReference type="PANTHER" id="PTHR11365">
    <property type="entry name" value="5-OXOPROLINASE RELATED"/>
    <property type="match status" value="1"/>
</dbReference>
<sequence>MAPVPSVSITIDRGGTFCDVWAHTADGKEIVFKLLSVDPASALLERKGERFALLTTEGFKDICRIGDQTRPKLFELNIRKPGVLYSKVVEVAERVTVEDYVLNPHPAEIDLSDPDLVKTSSGEIIRVLKKLDHAAVRKQLQQLFDEGFRSLAICFLHSYLFPDHENEVAEIARDVGFDFISLSSELSPNIKILHRTTSACADAYLSPTVKRYVDGFVSGFSVLPKRVDFMQSDGGLSTASKFTGLKAILSGPAGGVVAIARTCYDPEEGTPVIGFDMGGTSTDISRFDRIFEHVFDTTISAEINATLDVPMTAEEVASGFLAMANETMSRPIRNITEARGFAINKHNLASFGGAGGQHACAIARILGMPRIIIHKYSSILSAYGIGLADIVAETAVPAAYVFTDNALDTVLAHFDTLKSKTTAELVSQGVQPELVEHACYLSMRYEGSDTNLSILQPQGNDFRTAFVEAHRREFAFELANRPIVVDAVRVRGIGCKLSVLDSHVIIDMPSKERLSVEEESSINPVELSTFASRFMSIAEQMGNTLQRTSISTSIKERLDFSCALFTPDGKLVANAPHIPVHLGSMQFAIQYQHSVWQGKLQPGDVLLTNHPECGGTHLPDLTVVTPVFADGQLVFYVASRGHHTDIGGIGITSMIPDSKQLWQEGLAIRSLRIVSGGAFDEAAVRKAFLDVANMPGCSATRRLNDNISDLKAQIAANQRGITLLQALCCEFGTPRVQKYMYSIQANAELAVRNLFRRVAHERGPAPLTATDYYDDGTPIRLAITIDAATGSAVFDFAGTGPQTHGNMNSPVSITHSAVIYALRCLIDLDMPLNQGCLNPVDIRIPRGSILNPSPAVAVCGSTIASQRVVDAILRAFGAAAASQGCANSLGWGEGGRDPVTGVVAPGWNYGEALGGGSGGGWGTPPEGDDDVGDVRPLPTQ</sequence>
<name>R1GS02_BOTPV</name>
<dbReference type="GO" id="GO:0017168">
    <property type="term" value="F:5-oxoprolinase (ATP-hydrolyzing) activity"/>
    <property type="evidence" value="ECO:0007669"/>
    <property type="project" value="TreeGrafter"/>
</dbReference>
<dbReference type="AlphaFoldDB" id="R1GS02"/>
<evidence type="ECO:0000256" key="1">
    <source>
        <dbReference type="ARBA" id="ARBA00010403"/>
    </source>
</evidence>